<keyword evidence="2" id="KW-0648">Protein biosynthesis</keyword>
<dbReference type="AlphaFoldDB" id="A0A086QJP3"/>
<name>A0A086QJP3_TOXGO</name>
<organism evidence="2 3">
    <name type="scientific">Toxoplasma gondii VAND</name>
    <dbReference type="NCBI Taxonomy" id="933077"/>
    <lineage>
        <taxon>Eukaryota</taxon>
        <taxon>Sar</taxon>
        <taxon>Alveolata</taxon>
        <taxon>Apicomplexa</taxon>
        <taxon>Conoidasida</taxon>
        <taxon>Coccidia</taxon>
        <taxon>Eucoccidiorida</taxon>
        <taxon>Eimeriorina</taxon>
        <taxon>Sarcocystidae</taxon>
        <taxon>Toxoplasma</taxon>
    </lineage>
</organism>
<evidence type="ECO:0000256" key="1">
    <source>
        <dbReference type="SAM" id="MobiDB-lite"/>
    </source>
</evidence>
<dbReference type="VEuPathDB" id="ToxoDB:TGVAND_435460"/>
<dbReference type="Proteomes" id="UP000028840">
    <property type="component" value="Unassembled WGS sequence"/>
</dbReference>
<evidence type="ECO:0000313" key="3">
    <source>
        <dbReference type="Proteomes" id="UP000028840"/>
    </source>
</evidence>
<dbReference type="GO" id="GO:0003746">
    <property type="term" value="F:translation elongation factor activity"/>
    <property type="evidence" value="ECO:0007669"/>
    <property type="project" value="UniProtKB-KW"/>
</dbReference>
<feature type="region of interest" description="Disordered" evidence="1">
    <location>
        <begin position="83"/>
        <end position="159"/>
    </location>
</feature>
<reference evidence="2 3" key="1">
    <citation type="submission" date="2014-08" db="EMBL/GenBank/DDBJ databases">
        <authorList>
            <person name="Sibley D."/>
            <person name="Venepally P."/>
            <person name="Karamycheva S."/>
            <person name="Hadjithomas M."/>
            <person name="Khan A."/>
            <person name="Brunk B."/>
            <person name="Roos D."/>
            <person name="Caler E."/>
            <person name="Lorenzi H."/>
        </authorList>
    </citation>
    <scope>NUCLEOTIDE SEQUENCE [LARGE SCALE GENOMIC DNA]</scope>
    <source>
        <strain evidence="2 3">VAND</strain>
    </source>
</reference>
<sequence length="232" mass="25186">MCRAANVPVVVALTKRTRLSLSSSRALPSPLAASSESLLSSPPVLRVLSQLAEHGVVTEPLGGDVQVSLVDAKSFLDSFSEKRARKRQHLAPVPRQTRLDAKAQPATTQEGSSERKSNRPQSRNDEGEDERDENEEDREEAEGEVEETEGEEERPDDLDDLIEKIFFQAELLELKTSLTCPGEGLVMEAFVAKGVGGCASILLKRGSVRCVLSWLGANSAFLPTVVDSPVSF</sequence>
<protein>
    <submittedName>
        <fullName evidence="2">Elongation factor Tu GTP binding domain protein</fullName>
    </submittedName>
</protein>
<keyword evidence="2" id="KW-0251">Elongation factor</keyword>
<feature type="compositionally biased region" description="Basic and acidic residues" evidence="1">
    <location>
        <begin position="112"/>
        <end position="125"/>
    </location>
</feature>
<proteinExistence type="predicted"/>
<comment type="caution">
    <text evidence="2">The sequence shown here is derived from an EMBL/GenBank/DDBJ whole genome shotgun (WGS) entry which is preliminary data.</text>
</comment>
<evidence type="ECO:0000313" key="2">
    <source>
        <dbReference type="EMBL" id="KFH12825.1"/>
    </source>
</evidence>
<feature type="compositionally biased region" description="Acidic residues" evidence="1">
    <location>
        <begin position="126"/>
        <end position="159"/>
    </location>
</feature>
<accession>A0A086QJP3</accession>
<reference evidence="2 3" key="2">
    <citation type="journal article" date="2015" name="Eukaryot. Cell">
        <title>Genetic mapping reveals that sinefungin resistance in Toxoplasma gondii is controlled by a putative amino acid transporter locus that can be used as a negative selectable marker.</title>
        <authorList>
            <person name="Behnke M.S."/>
            <person name="Khan A."/>
            <person name="Sibley L.D."/>
        </authorList>
    </citation>
    <scope>NUCLEOTIDE SEQUENCE [LARGE SCALE GENOMIC DNA]</scope>
    <source>
        <strain evidence="2 3">VAND</strain>
    </source>
</reference>
<dbReference type="EMBL" id="AEYJ02000093">
    <property type="protein sequence ID" value="KFH12825.1"/>
    <property type="molecule type" value="Genomic_DNA"/>
</dbReference>
<gene>
    <name evidence="2" type="ORF">TGVAND_435460</name>
</gene>